<dbReference type="NCBIfam" id="TIGR01855">
    <property type="entry name" value="IMP_synth_hisH"/>
    <property type="match status" value="1"/>
</dbReference>
<comment type="catalytic activity">
    <reaction evidence="9 10">
        <text>L-glutamine + H2O = L-glutamate + NH4(+)</text>
        <dbReference type="Rhea" id="RHEA:15889"/>
        <dbReference type="ChEBI" id="CHEBI:15377"/>
        <dbReference type="ChEBI" id="CHEBI:28938"/>
        <dbReference type="ChEBI" id="CHEBI:29985"/>
        <dbReference type="ChEBI" id="CHEBI:58359"/>
        <dbReference type="EC" id="3.5.1.2"/>
    </reaction>
</comment>
<dbReference type="GO" id="GO:0016829">
    <property type="term" value="F:lyase activity"/>
    <property type="evidence" value="ECO:0007669"/>
    <property type="project" value="UniProtKB-KW"/>
</dbReference>
<dbReference type="OrthoDB" id="9807137at2"/>
<evidence type="ECO:0000256" key="4">
    <source>
        <dbReference type="ARBA" id="ARBA00022801"/>
    </source>
</evidence>
<dbReference type="PANTHER" id="PTHR42701">
    <property type="entry name" value="IMIDAZOLE GLYCEROL PHOSPHATE SYNTHASE SUBUNIT HISH"/>
    <property type="match status" value="1"/>
</dbReference>
<dbReference type="Proteomes" id="UP000050417">
    <property type="component" value="Unassembled WGS sequence"/>
</dbReference>
<keyword evidence="6 10" id="KW-0368">Histidine biosynthesis</keyword>
<dbReference type="GO" id="GO:0000107">
    <property type="term" value="F:imidazoleglycerol-phosphate synthase activity"/>
    <property type="evidence" value="ECO:0007669"/>
    <property type="project" value="UniProtKB-UniRule"/>
</dbReference>
<dbReference type="EMBL" id="LGCL01000041">
    <property type="protein sequence ID" value="KPL71465.1"/>
    <property type="molecule type" value="Genomic_DNA"/>
</dbReference>
<evidence type="ECO:0000259" key="12">
    <source>
        <dbReference type="Pfam" id="PF00117"/>
    </source>
</evidence>
<dbReference type="PANTHER" id="PTHR42701:SF1">
    <property type="entry name" value="IMIDAZOLE GLYCEROL PHOSPHATE SYNTHASE SUBUNIT HISH"/>
    <property type="match status" value="1"/>
</dbReference>
<dbReference type="InterPro" id="IPR010139">
    <property type="entry name" value="Imidazole-glycPsynth_HisH"/>
</dbReference>
<dbReference type="GO" id="GO:0000105">
    <property type="term" value="P:L-histidine biosynthetic process"/>
    <property type="evidence" value="ECO:0007669"/>
    <property type="project" value="UniProtKB-UniRule"/>
</dbReference>
<dbReference type="EC" id="3.5.1.2" evidence="10"/>
<dbReference type="InterPro" id="IPR017926">
    <property type="entry name" value="GATASE"/>
</dbReference>
<dbReference type="PROSITE" id="PS51273">
    <property type="entry name" value="GATASE_TYPE_1"/>
    <property type="match status" value="1"/>
</dbReference>
<dbReference type="STRING" id="1134406.ADN00_17445"/>
<comment type="subcellular location">
    <subcellularLocation>
        <location evidence="10">Cytoplasm</location>
    </subcellularLocation>
</comment>
<evidence type="ECO:0000256" key="3">
    <source>
        <dbReference type="ARBA" id="ARBA00022605"/>
    </source>
</evidence>
<dbReference type="GO" id="GO:0004359">
    <property type="term" value="F:glutaminase activity"/>
    <property type="evidence" value="ECO:0007669"/>
    <property type="project" value="UniProtKB-EC"/>
</dbReference>
<evidence type="ECO:0000256" key="2">
    <source>
        <dbReference type="ARBA" id="ARBA00011152"/>
    </source>
</evidence>
<feature type="active site" evidence="10 11">
    <location>
        <position position="189"/>
    </location>
</feature>
<evidence type="ECO:0000256" key="7">
    <source>
        <dbReference type="ARBA" id="ARBA00023239"/>
    </source>
</evidence>
<name>A0A0P6WRC2_9CHLR</name>
<reference evidence="13 14" key="1">
    <citation type="submission" date="2015-07" db="EMBL/GenBank/DDBJ databases">
        <title>Genome sequence of Ornatilinea apprima DSM 23815.</title>
        <authorList>
            <person name="Hemp J."/>
            <person name="Ward L.M."/>
            <person name="Pace L.A."/>
            <person name="Fischer W.W."/>
        </authorList>
    </citation>
    <scope>NUCLEOTIDE SEQUENCE [LARGE SCALE GENOMIC DNA]</scope>
    <source>
        <strain evidence="13 14">P3M-1</strain>
    </source>
</reference>
<proteinExistence type="inferred from homology"/>
<evidence type="ECO:0000256" key="11">
    <source>
        <dbReference type="PIRSR" id="PIRSR000495-1"/>
    </source>
</evidence>
<dbReference type="HAMAP" id="MF_00278">
    <property type="entry name" value="HisH"/>
    <property type="match status" value="1"/>
</dbReference>
<evidence type="ECO:0000256" key="6">
    <source>
        <dbReference type="ARBA" id="ARBA00023102"/>
    </source>
</evidence>
<evidence type="ECO:0000256" key="9">
    <source>
        <dbReference type="ARBA" id="ARBA00049534"/>
    </source>
</evidence>
<keyword evidence="10" id="KW-0963">Cytoplasm</keyword>
<comment type="function">
    <text evidence="10">IGPS catalyzes the conversion of PRFAR and glutamine to IGP, AICAR and glutamate. The HisH subunit catalyzes the hydrolysis of glutamine to glutamate and ammonia as part of the synthesis of IGP and AICAR. The resulting ammonia molecule is channeled to the active site of HisF.</text>
</comment>
<keyword evidence="14" id="KW-1185">Reference proteome</keyword>
<comment type="caution">
    <text evidence="13">The sequence shown here is derived from an EMBL/GenBank/DDBJ whole genome shotgun (WGS) entry which is preliminary data.</text>
</comment>
<dbReference type="Gene3D" id="3.40.50.880">
    <property type="match status" value="1"/>
</dbReference>
<keyword evidence="5 10" id="KW-0315">Glutamine amidotransferase</keyword>
<comment type="pathway">
    <text evidence="1 10">Amino-acid biosynthesis; L-histidine biosynthesis; L-histidine from 5-phospho-alpha-D-ribose 1-diphosphate: step 5/9.</text>
</comment>
<evidence type="ECO:0000313" key="14">
    <source>
        <dbReference type="Proteomes" id="UP000050417"/>
    </source>
</evidence>
<sequence length="205" mass="22335">MQAYDALLVDAGTGNLHSVYNALTSQGFQIKITQNPADLLRPGRVILPGVGAFRGFMDGLASAGLVEGLQNAARRGDPFLGICVGMQALFEYSTEMGQHPGLGLIAGEVERFPEFADLKVPHTGWNQLHACQNHPLLAGLPEGAYAYFNHSYYCAPRDNRLHLTTTGYGIDFCSAVQCENLLGVQFHPEKSQQVGLRLLANFMRL</sequence>
<comment type="catalytic activity">
    <reaction evidence="8 10">
        <text>5-[(5-phospho-1-deoxy-D-ribulos-1-ylimino)methylamino]-1-(5-phospho-beta-D-ribosyl)imidazole-4-carboxamide + L-glutamine = D-erythro-1-(imidazol-4-yl)glycerol 3-phosphate + 5-amino-1-(5-phospho-beta-D-ribosyl)imidazole-4-carboxamide + L-glutamate + H(+)</text>
        <dbReference type="Rhea" id="RHEA:24793"/>
        <dbReference type="ChEBI" id="CHEBI:15378"/>
        <dbReference type="ChEBI" id="CHEBI:29985"/>
        <dbReference type="ChEBI" id="CHEBI:58278"/>
        <dbReference type="ChEBI" id="CHEBI:58359"/>
        <dbReference type="ChEBI" id="CHEBI:58475"/>
        <dbReference type="ChEBI" id="CHEBI:58525"/>
        <dbReference type="EC" id="4.3.2.10"/>
    </reaction>
</comment>
<dbReference type="Pfam" id="PF00117">
    <property type="entry name" value="GATase"/>
    <property type="match status" value="1"/>
</dbReference>
<keyword evidence="7 10" id="KW-0456">Lyase</keyword>
<dbReference type="CDD" id="cd01748">
    <property type="entry name" value="GATase1_IGP_Synthase"/>
    <property type="match status" value="1"/>
</dbReference>
<protein>
    <recommendedName>
        <fullName evidence="10">Imidazole glycerol phosphate synthase subunit HisH</fullName>
        <ecNumber evidence="10">4.3.2.10</ecNumber>
    </recommendedName>
    <alternativeName>
        <fullName evidence="10">IGP synthase glutaminase subunit</fullName>
        <ecNumber evidence="10">3.5.1.2</ecNumber>
    </alternativeName>
    <alternativeName>
        <fullName evidence="10">IGP synthase subunit HisH</fullName>
    </alternativeName>
    <alternativeName>
        <fullName evidence="10">ImGP synthase subunit HisH</fullName>
        <shortName evidence="10">IGPS subunit HisH</shortName>
    </alternativeName>
</protein>
<evidence type="ECO:0000256" key="8">
    <source>
        <dbReference type="ARBA" id="ARBA00047838"/>
    </source>
</evidence>
<dbReference type="PATRIC" id="fig|1134406.4.peg.557"/>
<feature type="active site" description="Nucleophile" evidence="10 11">
    <location>
        <position position="83"/>
    </location>
</feature>
<keyword evidence="3 10" id="KW-0028">Amino-acid biosynthesis</keyword>
<organism evidence="13 14">
    <name type="scientific">Ornatilinea apprima</name>
    <dbReference type="NCBI Taxonomy" id="1134406"/>
    <lineage>
        <taxon>Bacteria</taxon>
        <taxon>Bacillati</taxon>
        <taxon>Chloroflexota</taxon>
        <taxon>Anaerolineae</taxon>
        <taxon>Anaerolineales</taxon>
        <taxon>Anaerolineaceae</taxon>
        <taxon>Ornatilinea</taxon>
    </lineage>
</organism>
<feature type="domain" description="Glutamine amidotransferase" evidence="12">
    <location>
        <begin position="7"/>
        <end position="203"/>
    </location>
</feature>
<dbReference type="InterPro" id="IPR029062">
    <property type="entry name" value="Class_I_gatase-like"/>
</dbReference>
<gene>
    <name evidence="10" type="primary">hisH</name>
    <name evidence="13" type="ORF">ADN00_17445</name>
</gene>
<accession>A0A0P6WRC2</accession>
<evidence type="ECO:0000256" key="1">
    <source>
        <dbReference type="ARBA" id="ARBA00005091"/>
    </source>
</evidence>
<dbReference type="UniPathway" id="UPA00031">
    <property type="reaction ID" value="UER00010"/>
</dbReference>
<dbReference type="EC" id="4.3.2.10" evidence="10"/>
<dbReference type="PIRSF" id="PIRSF000495">
    <property type="entry name" value="Amidotransf_hisH"/>
    <property type="match status" value="1"/>
</dbReference>
<dbReference type="SUPFAM" id="SSF52317">
    <property type="entry name" value="Class I glutamine amidotransferase-like"/>
    <property type="match status" value="1"/>
</dbReference>
<keyword evidence="4 10" id="KW-0378">Hydrolase</keyword>
<evidence type="ECO:0000313" key="13">
    <source>
        <dbReference type="EMBL" id="KPL71465.1"/>
    </source>
</evidence>
<feature type="active site" evidence="10 11">
    <location>
        <position position="187"/>
    </location>
</feature>
<evidence type="ECO:0000256" key="5">
    <source>
        <dbReference type="ARBA" id="ARBA00022962"/>
    </source>
</evidence>
<comment type="subunit">
    <text evidence="2 10">Heterodimer of HisH and HisF.</text>
</comment>
<evidence type="ECO:0000256" key="10">
    <source>
        <dbReference type="HAMAP-Rule" id="MF_00278"/>
    </source>
</evidence>
<dbReference type="RefSeq" id="WP_075064328.1">
    <property type="nucleotide sequence ID" value="NZ_LGCL01000041.1"/>
</dbReference>
<dbReference type="GO" id="GO:0005737">
    <property type="term" value="C:cytoplasm"/>
    <property type="evidence" value="ECO:0007669"/>
    <property type="project" value="UniProtKB-SubCell"/>
</dbReference>
<dbReference type="AlphaFoldDB" id="A0A0P6WRC2"/>